<dbReference type="AlphaFoldDB" id="A0A090MTU5"/>
<dbReference type="Proteomes" id="UP000035762">
    <property type="component" value="Unassembled WGS sequence"/>
</dbReference>
<sequence length="136" mass="14949">MSLNSSTASSRFDTNIRTHRRTTWLIVMIAGVVMQMTRAPAQVSDSNASLAAKVADGRPWKMTMEDGRPGTLILFQNGTGKMTGGPMELTPKWRPTPDGLCLKPGALLPERCVQLVRTSNGYVGLREGKQTFKLER</sequence>
<organism evidence="1 2">
    <name type="scientific">Afipia felis</name>
    <name type="common">Cat scratch disease bacillus</name>
    <dbReference type="NCBI Taxonomy" id="1035"/>
    <lineage>
        <taxon>Bacteria</taxon>
        <taxon>Pseudomonadati</taxon>
        <taxon>Pseudomonadota</taxon>
        <taxon>Alphaproteobacteria</taxon>
        <taxon>Hyphomicrobiales</taxon>
        <taxon>Nitrobacteraceae</taxon>
        <taxon>Afipia</taxon>
    </lineage>
</organism>
<comment type="caution">
    <text evidence="1">The sequence shown here is derived from an EMBL/GenBank/DDBJ whole genome shotgun (WGS) entry which is preliminary data.</text>
</comment>
<proteinExistence type="predicted"/>
<protein>
    <recommendedName>
        <fullName evidence="3">Protease inhibitor Inh</fullName>
    </recommendedName>
</protein>
<evidence type="ECO:0000313" key="1">
    <source>
        <dbReference type="EMBL" id="CEG09642.1"/>
    </source>
</evidence>
<evidence type="ECO:0000313" key="2">
    <source>
        <dbReference type="Proteomes" id="UP000035762"/>
    </source>
</evidence>
<dbReference type="OrthoDB" id="8401655at2"/>
<reference evidence="1 2" key="1">
    <citation type="journal article" date="2014" name="Genome Announc.">
        <title>Genome Sequence of Afipia felis Strain 76713, Isolated in Hospital Water Using an Amoeba Co-Culture Procedure.</title>
        <authorList>
            <person name="Benamar S."/>
            <person name="La Scola B."/>
            <person name="Croce O."/>
        </authorList>
    </citation>
    <scope>NUCLEOTIDE SEQUENCE [LARGE SCALE GENOMIC DNA]</scope>
    <source>
        <strain evidence="1 2">76713</strain>
    </source>
</reference>
<name>A0A090MTU5_AFIFE</name>
<dbReference type="EMBL" id="CCAZ020000002">
    <property type="protein sequence ID" value="CEG09642.1"/>
    <property type="molecule type" value="Genomic_DNA"/>
</dbReference>
<keyword evidence="2" id="KW-1185">Reference proteome</keyword>
<accession>A0A090MTU5</accession>
<gene>
    <name evidence="1" type="ORF">BN961_03072</name>
</gene>
<dbReference type="STRING" id="1035.BN961_03072"/>
<evidence type="ECO:0008006" key="3">
    <source>
        <dbReference type="Google" id="ProtNLM"/>
    </source>
</evidence>